<reference evidence="3 4" key="1">
    <citation type="submission" date="2016-03" db="EMBL/GenBank/DDBJ databases">
        <title>Draft genome sequence of Flavobacterium fryxellicola DSM 16209.</title>
        <authorList>
            <person name="Shin S.-K."/>
            <person name="Yi H."/>
        </authorList>
    </citation>
    <scope>NUCLEOTIDE SEQUENCE [LARGE SCALE GENOMIC DNA]</scope>
    <source>
        <strain evidence="3 4">DSM 16209</strain>
    </source>
</reference>
<keyword evidence="1" id="KW-0472">Membrane</keyword>
<dbReference type="InterPro" id="IPR002656">
    <property type="entry name" value="Acyl_transf_3_dom"/>
</dbReference>
<dbReference type="Proteomes" id="UP000077164">
    <property type="component" value="Unassembled WGS sequence"/>
</dbReference>
<feature type="domain" description="Acyltransferase 3" evidence="2">
    <location>
        <begin position="10"/>
        <end position="330"/>
    </location>
</feature>
<keyword evidence="1" id="KW-1133">Transmembrane helix</keyword>
<gene>
    <name evidence="3" type="ORF">FBFR_13845</name>
</gene>
<feature type="transmembrane region" description="Helical" evidence="1">
    <location>
        <begin position="9"/>
        <end position="26"/>
    </location>
</feature>
<name>A0A162NYQ7_9FLAO</name>
<sequence length="358" mass="42282">MEISIPQSKIIKSVAILMMLCLHMFNRGYEGLFTPILFIGKQPLSYYISLFSDVCVPIFLFISGYGLYFNYQKNKDSMVKFNSMRLFKLYINYWIVVLLFGVLLGFLLGKEGYPGTFTKFVLNFLGLVSSYNGGWWFFFTYILLTVLAPLLFKVLEFCKTDLFLAFVLLFYFVSFYFRIYNNELFTNPYLAWLFKQFYLFGTSLFPFIVGAMVLQKKWHSQFSNRFGILKYKTLFASLGIGALIVLHGFIPNLVIAPFLAIPFIFLWNQIHLSKYMEDFFLWLSDHATNIWLVHMFFYMIYFESYIYAPKHPILIFLNLLFWSVMASYSINLIYYPILKLVAIKTNKPNEITLHNQRN</sequence>
<feature type="transmembrane region" description="Helical" evidence="1">
    <location>
        <begin position="46"/>
        <end position="68"/>
    </location>
</feature>
<dbReference type="RefSeq" id="WP_066082339.1">
    <property type="nucleotide sequence ID" value="NZ_FRDK01000005.1"/>
</dbReference>
<accession>A0A162NYQ7</accession>
<keyword evidence="4" id="KW-1185">Reference proteome</keyword>
<dbReference type="STRING" id="249352.SAMN05444395_10573"/>
<evidence type="ECO:0000313" key="3">
    <source>
        <dbReference type="EMBL" id="OAB25990.1"/>
    </source>
</evidence>
<keyword evidence="1" id="KW-0812">Transmembrane</keyword>
<dbReference type="Pfam" id="PF01757">
    <property type="entry name" value="Acyl_transf_3"/>
    <property type="match status" value="1"/>
</dbReference>
<feature type="transmembrane region" description="Helical" evidence="1">
    <location>
        <begin position="89"/>
        <end position="108"/>
    </location>
</feature>
<feature type="transmembrane region" description="Helical" evidence="1">
    <location>
        <begin position="162"/>
        <end position="180"/>
    </location>
</feature>
<feature type="transmembrane region" description="Helical" evidence="1">
    <location>
        <begin position="135"/>
        <end position="155"/>
    </location>
</feature>
<dbReference type="GO" id="GO:0016747">
    <property type="term" value="F:acyltransferase activity, transferring groups other than amino-acyl groups"/>
    <property type="evidence" value="ECO:0007669"/>
    <property type="project" value="InterPro"/>
</dbReference>
<proteinExistence type="predicted"/>
<feature type="transmembrane region" description="Helical" evidence="1">
    <location>
        <begin position="234"/>
        <end position="267"/>
    </location>
</feature>
<evidence type="ECO:0000259" key="2">
    <source>
        <dbReference type="Pfam" id="PF01757"/>
    </source>
</evidence>
<feature type="transmembrane region" description="Helical" evidence="1">
    <location>
        <begin position="192"/>
        <end position="214"/>
    </location>
</feature>
<dbReference type="EMBL" id="LVJE01000038">
    <property type="protein sequence ID" value="OAB25990.1"/>
    <property type="molecule type" value="Genomic_DNA"/>
</dbReference>
<organism evidence="3 4">
    <name type="scientific">Flavobacterium fryxellicola</name>
    <dbReference type="NCBI Taxonomy" id="249352"/>
    <lineage>
        <taxon>Bacteria</taxon>
        <taxon>Pseudomonadati</taxon>
        <taxon>Bacteroidota</taxon>
        <taxon>Flavobacteriia</taxon>
        <taxon>Flavobacteriales</taxon>
        <taxon>Flavobacteriaceae</taxon>
        <taxon>Flavobacterium</taxon>
    </lineage>
</organism>
<feature type="transmembrane region" description="Helical" evidence="1">
    <location>
        <begin position="279"/>
        <end position="301"/>
    </location>
</feature>
<evidence type="ECO:0000256" key="1">
    <source>
        <dbReference type="SAM" id="Phobius"/>
    </source>
</evidence>
<dbReference type="AlphaFoldDB" id="A0A162NYQ7"/>
<evidence type="ECO:0000313" key="4">
    <source>
        <dbReference type="Proteomes" id="UP000077164"/>
    </source>
</evidence>
<protein>
    <recommendedName>
        <fullName evidence="2">Acyltransferase 3 domain-containing protein</fullName>
    </recommendedName>
</protein>
<dbReference type="OrthoDB" id="9807022at2"/>
<comment type="caution">
    <text evidence="3">The sequence shown here is derived from an EMBL/GenBank/DDBJ whole genome shotgun (WGS) entry which is preliminary data.</text>
</comment>
<feature type="transmembrane region" description="Helical" evidence="1">
    <location>
        <begin position="313"/>
        <end position="337"/>
    </location>
</feature>